<dbReference type="RefSeq" id="WP_162846386.1">
    <property type="nucleotide sequence ID" value="NZ_SNXR01000011.1"/>
</dbReference>
<protein>
    <submittedName>
        <fullName evidence="4">Outer membrane protein with beta-barrel domain</fullName>
    </submittedName>
</protein>
<accession>A0A4R6QEQ5</accession>
<dbReference type="Proteomes" id="UP000295260">
    <property type="component" value="Unassembled WGS sequence"/>
</dbReference>
<dbReference type="InterPro" id="IPR027385">
    <property type="entry name" value="Beta-barrel_OMP"/>
</dbReference>
<evidence type="ECO:0000259" key="3">
    <source>
        <dbReference type="Pfam" id="PF13505"/>
    </source>
</evidence>
<proteinExistence type="predicted"/>
<dbReference type="AlphaFoldDB" id="A0A4R6QEQ5"/>
<evidence type="ECO:0000313" key="4">
    <source>
        <dbReference type="EMBL" id="TDP60727.1"/>
    </source>
</evidence>
<evidence type="ECO:0000256" key="2">
    <source>
        <dbReference type="SAM" id="SignalP"/>
    </source>
</evidence>
<keyword evidence="1 2" id="KW-0732">Signal</keyword>
<comment type="caution">
    <text evidence="4">The sequence shown here is derived from an EMBL/GenBank/DDBJ whole genome shotgun (WGS) entry which is preliminary data.</text>
</comment>
<organism evidence="4 5">
    <name type="scientific">Flavobacterium dankookense</name>
    <dbReference type="NCBI Taxonomy" id="706186"/>
    <lineage>
        <taxon>Bacteria</taxon>
        <taxon>Pseudomonadati</taxon>
        <taxon>Bacteroidota</taxon>
        <taxon>Flavobacteriia</taxon>
        <taxon>Flavobacteriales</taxon>
        <taxon>Flavobacteriaceae</taxon>
        <taxon>Flavobacterium</taxon>
    </lineage>
</organism>
<evidence type="ECO:0000313" key="5">
    <source>
        <dbReference type="Proteomes" id="UP000295260"/>
    </source>
</evidence>
<feature type="signal peptide" evidence="2">
    <location>
        <begin position="1"/>
        <end position="19"/>
    </location>
</feature>
<dbReference type="InterPro" id="IPR011250">
    <property type="entry name" value="OMP/PagP_B-barrel"/>
</dbReference>
<sequence>MKKLLFAAIAVFTFGFTNAQETKFGAKAGVDLATAKVKILGTTATASETGFFLGGFANIGLSEKFSVQPELLYVAITDLNFISVPVLAKYNVAEKFGIIAGPSLNYFLDAEEDEFKVNVDFGAIYDITEEIDVNAKYSLGMGDVSVSGIFIGAGYKF</sequence>
<dbReference type="EMBL" id="SNXR01000011">
    <property type="protein sequence ID" value="TDP60727.1"/>
    <property type="molecule type" value="Genomic_DNA"/>
</dbReference>
<keyword evidence="5" id="KW-1185">Reference proteome</keyword>
<gene>
    <name evidence="4" type="ORF">BC748_0326</name>
</gene>
<name>A0A4R6QEQ5_9FLAO</name>
<reference evidence="4 5" key="1">
    <citation type="submission" date="2019-03" db="EMBL/GenBank/DDBJ databases">
        <title>Genomic Encyclopedia of Archaeal and Bacterial Type Strains, Phase II (KMG-II): from individual species to whole genera.</title>
        <authorList>
            <person name="Goeker M."/>
        </authorList>
    </citation>
    <scope>NUCLEOTIDE SEQUENCE [LARGE SCALE GENOMIC DNA]</scope>
    <source>
        <strain evidence="4 5">DSM 25687</strain>
    </source>
</reference>
<dbReference type="Pfam" id="PF13505">
    <property type="entry name" value="OMP_b-brl"/>
    <property type="match status" value="1"/>
</dbReference>
<feature type="domain" description="Outer membrane protein beta-barrel" evidence="3">
    <location>
        <begin position="6"/>
        <end position="157"/>
    </location>
</feature>
<evidence type="ECO:0000256" key="1">
    <source>
        <dbReference type="ARBA" id="ARBA00022729"/>
    </source>
</evidence>
<dbReference type="SUPFAM" id="SSF56925">
    <property type="entry name" value="OMPA-like"/>
    <property type="match status" value="1"/>
</dbReference>
<feature type="chain" id="PRO_5020295349" evidence="2">
    <location>
        <begin position="20"/>
        <end position="157"/>
    </location>
</feature>